<dbReference type="SUPFAM" id="SSF55874">
    <property type="entry name" value="ATPase domain of HSP90 chaperone/DNA topoisomerase II/histidine kinase"/>
    <property type="match status" value="1"/>
</dbReference>
<feature type="region of interest" description="Disordered" evidence="9">
    <location>
        <begin position="409"/>
        <end position="433"/>
    </location>
</feature>
<evidence type="ECO:0000259" key="11">
    <source>
        <dbReference type="Pfam" id="PF02518"/>
    </source>
</evidence>
<evidence type="ECO:0000256" key="2">
    <source>
        <dbReference type="ARBA" id="ARBA00012438"/>
    </source>
</evidence>
<dbReference type="GO" id="GO:0016020">
    <property type="term" value="C:membrane"/>
    <property type="evidence" value="ECO:0007669"/>
    <property type="project" value="InterPro"/>
</dbReference>
<evidence type="ECO:0000313" key="13">
    <source>
        <dbReference type="EMBL" id="SDZ33169.1"/>
    </source>
</evidence>
<dbReference type="PANTHER" id="PTHR24421">
    <property type="entry name" value="NITRATE/NITRITE SENSOR PROTEIN NARX-RELATED"/>
    <property type="match status" value="1"/>
</dbReference>
<evidence type="ECO:0000256" key="4">
    <source>
        <dbReference type="ARBA" id="ARBA00022679"/>
    </source>
</evidence>
<keyword evidence="10" id="KW-0812">Transmembrane</keyword>
<feature type="compositionally biased region" description="Low complexity" evidence="9">
    <location>
        <begin position="555"/>
        <end position="565"/>
    </location>
</feature>
<feature type="transmembrane region" description="Helical" evidence="10">
    <location>
        <begin position="195"/>
        <end position="213"/>
    </location>
</feature>
<dbReference type="InterPro" id="IPR036890">
    <property type="entry name" value="HATPase_C_sf"/>
</dbReference>
<feature type="compositionally biased region" description="Basic and acidic residues" evidence="9">
    <location>
        <begin position="1"/>
        <end position="30"/>
    </location>
</feature>
<organism evidence="13 14">
    <name type="scientific">Herbiconiux ginsengi</name>
    <dbReference type="NCBI Taxonomy" id="381665"/>
    <lineage>
        <taxon>Bacteria</taxon>
        <taxon>Bacillati</taxon>
        <taxon>Actinomycetota</taxon>
        <taxon>Actinomycetes</taxon>
        <taxon>Micrococcales</taxon>
        <taxon>Microbacteriaceae</taxon>
        <taxon>Herbiconiux</taxon>
    </lineage>
</organism>
<dbReference type="Proteomes" id="UP000198891">
    <property type="component" value="Unassembled WGS sequence"/>
</dbReference>
<evidence type="ECO:0000256" key="8">
    <source>
        <dbReference type="ARBA" id="ARBA00023012"/>
    </source>
</evidence>
<dbReference type="GO" id="GO:0000155">
    <property type="term" value="F:phosphorelay sensor kinase activity"/>
    <property type="evidence" value="ECO:0007669"/>
    <property type="project" value="InterPro"/>
</dbReference>
<dbReference type="AlphaFoldDB" id="A0A1H3S7Q7"/>
<keyword evidence="6 13" id="KW-0418">Kinase</keyword>
<evidence type="ECO:0000259" key="12">
    <source>
        <dbReference type="Pfam" id="PF07730"/>
    </source>
</evidence>
<dbReference type="Pfam" id="PF07730">
    <property type="entry name" value="HisKA_3"/>
    <property type="match status" value="1"/>
</dbReference>
<dbReference type="CDD" id="cd16917">
    <property type="entry name" value="HATPase_UhpB-NarQ-NarX-like"/>
    <property type="match status" value="1"/>
</dbReference>
<keyword evidence="7" id="KW-0067">ATP-binding</keyword>
<keyword evidence="8" id="KW-0902">Two-component regulatory system</keyword>
<feature type="transmembrane region" description="Helical" evidence="10">
    <location>
        <begin position="170"/>
        <end position="189"/>
    </location>
</feature>
<name>A0A1H3S7Q7_9MICO</name>
<feature type="compositionally biased region" description="Low complexity" evidence="9">
    <location>
        <begin position="412"/>
        <end position="422"/>
    </location>
</feature>
<dbReference type="PANTHER" id="PTHR24421:SF10">
    <property type="entry name" value="NITRATE_NITRITE SENSOR PROTEIN NARQ"/>
    <property type="match status" value="1"/>
</dbReference>
<comment type="catalytic activity">
    <reaction evidence="1">
        <text>ATP + protein L-histidine = ADP + protein N-phospho-L-histidine.</text>
        <dbReference type="EC" id="2.7.13.3"/>
    </reaction>
</comment>
<proteinExistence type="predicted"/>
<reference evidence="13 14" key="1">
    <citation type="submission" date="2016-10" db="EMBL/GenBank/DDBJ databases">
        <authorList>
            <person name="de Groot N.N."/>
        </authorList>
    </citation>
    <scope>NUCLEOTIDE SEQUENCE [LARGE SCALE GENOMIC DNA]</scope>
    <source>
        <strain evidence="13 14">CGMCC 4.3491</strain>
    </source>
</reference>
<dbReference type="InterPro" id="IPR050482">
    <property type="entry name" value="Sensor_HK_TwoCompSys"/>
</dbReference>
<feature type="compositionally biased region" description="Pro residues" evidence="9">
    <location>
        <begin position="509"/>
        <end position="554"/>
    </location>
</feature>
<feature type="region of interest" description="Disordered" evidence="9">
    <location>
        <begin position="1"/>
        <end position="36"/>
    </location>
</feature>
<protein>
    <recommendedName>
        <fullName evidence="2">histidine kinase</fullName>
        <ecNumber evidence="2">2.7.13.3</ecNumber>
    </recommendedName>
</protein>
<feature type="compositionally biased region" description="Basic and acidic residues" evidence="9">
    <location>
        <begin position="424"/>
        <end position="433"/>
    </location>
</feature>
<keyword evidence="3" id="KW-0597">Phosphoprotein</keyword>
<accession>A0A1H3S7Q7</accession>
<dbReference type="EC" id="2.7.13.3" evidence="2"/>
<sequence>MPYPGRADDERGDESARAGQEERAPHEWPGRRGWSAGDGAGWGPHGRWSGWDDLGAEPRFRFSRWARLWLPVIISFVVQVPAALFTWRLRRLVTVGADEPWHLAARVGLALLGALALIAARRFPGPVVAVVSAAAGAYALLVAGEFAPPYIALAFAVVSAVVRGARVWAWWSLGVAWVLTVGAGILIGVDWQPAAVVAVTLGLVLLLGIGEGIRTRRTRIDELRRRAAERRLTEVQAERVRIARELHDVLAHSLSQINVQAGVGLHLIDTQPELAASALANIKDASKSALDEVRSVLGVLRAGQDAPGAEEDAAPLVPEPDLSRLEGLVASVVSQGLPVTLENGIAPGADAAPRTGPPPKAVQLALYRIVQESLTNVIRHADATRATVTLAETAEAYTVSVIDDGTVAGSGAATRADQTARASRARDAAPDAEPVRLGRGLLGMRERAELLGGEFSAGPRPDGGFVVAASIPRRPDLSPVPPSPSGASASPVAPTTSTAPAAPSASTAPTPPSEPTAPTPPSEPTAPTPPSEPTAPTPPIAPTPTTAPTPPTPPTAGATPPEEAP</sequence>
<evidence type="ECO:0000256" key="1">
    <source>
        <dbReference type="ARBA" id="ARBA00000085"/>
    </source>
</evidence>
<evidence type="ECO:0000313" key="14">
    <source>
        <dbReference type="Proteomes" id="UP000198891"/>
    </source>
</evidence>
<evidence type="ECO:0000256" key="5">
    <source>
        <dbReference type="ARBA" id="ARBA00022741"/>
    </source>
</evidence>
<dbReference type="STRING" id="381665.SAMN05216554_3324"/>
<dbReference type="PRINTS" id="PR01217">
    <property type="entry name" value="PRICHEXTENSN"/>
</dbReference>
<feature type="region of interest" description="Disordered" evidence="9">
    <location>
        <begin position="472"/>
        <end position="565"/>
    </location>
</feature>
<keyword evidence="10" id="KW-0472">Membrane</keyword>
<gene>
    <name evidence="13" type="ORF">SAMN05216554_3324</name>
</gene>
<dbReference type="RefSeq" id="WP_175494312.1">
    <property type="nucleotide sequence ID" value="NZ_FNPZ01000003.1"/>
</dbReference>
<keyword evidence="10" id="KW-1133">Transmembrane helix</keyword>
<dbReference type="EMBL" id="FNPZ01000003">
    <property type="protein sequence ID" value="SDZ33169.1"/>
    <property type="molecule type" value="Genomic_DNA"/>
</dbReference>
<dbReference type="InterPro" id="IPR011712">
    <property type="entry name" value="Sig_transdc_His_kin_sub3_dim/P"/>
</dbReference>
<keyword evidence="4" id="KW-0808">Transferase</keyword>
<evidence type="ECO:0000256" key="3">
    <source>
        <dbReference type="ARBA" id="ARBA00022553"/>
    </source>
</evidence>
<feature type="transmembrane region" description="Helical" evidence="10">
    <location>
        <begin position="127"/>
        <end position="143"/>
    </location>
</feature>
<evidence type="ECO:0000256" key="7">
    <source>
        <dbReference type="ARBA" id="ARBA00022840"/>
    </source>
</evidence>
<feature type="domain" description="Histidine kinase/HSP90-like ATPase" evidence="11">
    <location>
        <begin position="363"/>
        <end position="474"/>
    </location>
</feature>
<keyword evidence="5" id="KW-0547">Nucleotide-binding</keyword>
<feature type="domain" description="Signal transduction histidine kinase subgroup 3 dimerisation and phosphoacceptor" evidence="12">
    <location>
        <begin position="238"/>
        <end position="304"/>
    </location>
</feature>
<feature type="transmembrane region" description="Helical" evidence="10">
    <location>
        <begin position="68"/>
        <end position="89"/>
    </location>
</feature>
<dbReference type="Gene3D" id="1.20.5.1930">
    <property type="match status" value="1"/>
</dbReference>
<dbReference type="Gene3D" id="3.30.565.10">
    <property type="entry name" value="Histidine kinase-like ATPase, C-terminal domain"/>
    <property type="match status" value="1"/>
</dbReference>
<evidence type="ECO:0000256" key="6">
    <source>
        <dbReference type="ARBA" id="ARBA00022777"/>
    </source>
</evidence>
<feature type="transmembrane region" description="Helical" evidence="10">
    <location>
        <begin position="101"/>
        <end position="120"/>
    </location>
</feature>
<keyword evidence="14" id="KW-1185">Reference proteome</keyword>
<dbReference type="InterPro" id="IPR003594">
    <property type="entry name" value="HATPase_dom"/>
</dbReference>
<feature type="compositionally biased region" description="Low complexity" evidence="9">
    <location>
        <begin position="485"/>
        <end position="508"/>
    </location>
</feature>
<dbReference type="Pfam" id="PF02518">
    <property type="entry name" value="HATPase_c"/>
    <property type="match status" value="1"/>
</dbReference>
<dbReference type="GO" id="GO:0046983">
    <property type="term" value="F:protein dimerization activity"/>
    <property type="evidence" value="ECO:0007669"/>
    <property type="project" value="InterPro"/>
</dbReference>
<evidence type="ECO:0000256" key="10">
    <source>
        <dbReference type="SAM" id="Phobius"/>
    </source>
</evidence>
<dbReference type="GO" id="GO:0005524">
    <property type="term" value="F:ATP binding"/>
    <property type="evidence" value="ECO:0007669"/>
    <property type="project" value="UniProtKB-KW"/>
</dbReference>
<evidence type="ECO:0000256" key="9">
    <source>
        <dbReference type="SAM" id="MobiDB-lite"/>
    </source>
</evidence>